<dbReference type="AlphaFoldDB" id="A0AAW0MGU6"/>
<dbReference type="Proteomes" id="UP001460270">
    <property type="component" value="Unassembled WGS sequence"/>
</dbReference>
<dbReference type="Pfam" id="PF10195">
    <property type="entry name" value="Phospho_p8"/>
    <property type="match status" value="1"/>
</dbReference>
<reference evidence="4" key="1">
    <citation type="submission" date="2024-04" db="EMBL/GenBank/DDBJ databases">
        <title>Salinicola lusitanus LLJ914,a marine bacterium isolated from the Okinawa Trough.</title>
        <authorList>
            <person name="Li J."/>
        </authorList>
    </citation>
    <scope>NUCLEOTIDE SEQUENCE [LARGE SCALE GENOMIC DNA]</scope>
</reference>
<dbReference type="GO" id="GO:0006357">
    <property type="term" value="P:regulation of transcription by RNA polymerase II"/>
    <property type="evidence" value="ECO:0007669"/>
    <property type="project" value="TreeGrafter"/>
</dbReference>
<comment type="caution">
    <text evidence="3">The sequence shown here is derived from an EMBL/GenBank/DDBJ whole genome shotgun (WGS) entry which is preliminary data.</text>
</comment>
<dbReference type="PANTHER" id="PTHR17149:SF6">
    <property type="entry name" value="NUCLEAR PROTEIN 1"/>
    <property type="match status" value="1"/>
</dbReference>
<organism evidence="3 4">
    <name type="scientific">Mugilogobius chulae</name>
    <name type="common">yellowstripe goby</name>
    <dbReference type="NCBI Taxonomy" id="88201"/>
    <lineage>
        <taxon>Eukaryota</taxon>
        <taxon>Metazoa</taxon>
        <taxon>Chordata</taxon>
        <taxon>Craniata</taxon>
        <taxon>Vertebrata</taxon>
        <taxon>Euteleostomi</taxon>
        <taxon>Actinopterygii</taxon>
        <taxon>Neopterygii</taxon>
        <taxon>Teleostei</taxon>
        <taxon>Neoteleostei</taxon>
        <taxon>Acanthomorphata</taxon>
        <taxon>Gobiaria</taxon>
        <taxon>Gobiiformes</taxon>
        <taxon>Gobioidei</taxon>
        <taxon>Gobiidae</taxon>
        <taxon>Gobionellinae</taxon>
        <taxon>Mugilogobius</taxon>
    </lineage>
</organism>
<keyword evidence="4" id="KW-1185">Reference proteome</keyword>
<proteinExistence type="inferred from homology"/>
<name>A0AAW0MGU6_9GOBI</name>
<dbReference type="GO" id="GO:0045786">
    <property type="term" value="P:negative regulation of cell cycle"/>
    <property type="evidence" value="ECO:0007669"/>
    <property type="project" value="TreeGrafter"/>
</dbReference>
<protein>
    <submittedName>
        <fullName evidence="3">Uncharacterized protein</fullName>
    </submittedName>
</protein>
<dbReference type="GO" id="GO:0005634">
    <property type="term" value="C:nucleus"/>
    <property type="evidence" value="ECO:0007669"/>
    <property type="project" value="TreeGrafter"/>
</dbReference>
<evidence type="ECO:0000256" key="2">
    <source>
        <dbReference type="SAM" id="MobiDB-lite"/>
    </source>
</evidence>
<dbReference type="EMBL" id="JBBPFD010000200">
    <property type="protein sequence ID" value="KAK7879790.1"/>
    <property type="molecule type" value="Genomic_DNA"/>
</dbReference>
<gene>
    <name evidence="3" type="ORF">WMY93_033544</name>
</gene>
<comment type="similarity">
    <text evidence="1">Belongs to the NUPR family.</text>
</comment>
<evidence type="ECO:0000313" key="4">
    <source>
        <dbReference type="Proteomes" id="UP001460270"/>
    </source>
</evidence>
<dbReference type="GO" id="GO:0008285">
    <property type="term" value="P:negative regulation of cell population proliferation"/>
    <property type="evidence" value="ECO:0007669"/>
    <property type="project" value="TreeGrafter"/>
</dbReference>
<feature type="compositionally biased region" description="Basic and acidic residues" evidence="2">
    <location>
        <begin position="141"/>
        <end position="155"/>
    </location>
</feature>
<dbReference type="InterPro" id="IPR018792">
    <property type="entry name" value="NUPR1-like"/>
</dbReference>
<evidence type="ECO:0000313" key="3">
    <source>
        <dbReference type="EMBL" id="KAK7879790.1"/>
    </source>
</evidence>
<dbReference type="PANTHER" id="PTHR17149">
    <property type="entry name" value="NUCLEAR PROTEIN 1 AND 2"/>
    <property type="match status" value="1"/>
</dbReference>
<evidence type="ECO:0000256" key="1">
    <source>
        <dbReference type="ARBA" id="ARBA00009380"/>
    </source>
</evidence>
<sequence length="181" mass="20534">MLWQEAYMACAHFRESALSAYSCLAGWTIDSGWPDRGCQSRQTAKSGADRCMEMCRRSSGGGGAEAAINLLLRVSAQTPESSRTNPRPAASVFYTFNTFIYETPDRDVTMSHVDVKNIKPTTFEEQYFDEYEYYNLSDKYAEGSSRKGRSKKEASENTNRPNPEDTRGRSWRSWVNTEKKG</sequence>
<feature type="region of interest" description="Disordered" evidence="2">
    <location>
        <begin position="141"/>
        <end position="181"/>
    </location>
</feature>
<accession>A0AAW0MGU6</accession>